<dbReference type="AlphaFoldDB" id="A0A550CJA7"/>
<feature type="region of interest" description="Disordered" evidence="1">
    <location>
        <begin position="66"/>
        <end position="88"/>
    </location>
</feature>
<dbReference type="EMBL" id="VDMD01000006">
    <property type="protein sequence ID" value="TRM64869.1"/>
    <property type="molecule type" value="Genomic_DNA"/>
</dbReference>
<dbReference type="Proteomes" id="UP000320762">
    <property type="component" value="Unassembled WGS sequence"/>
</dbReference>
<name>A0A550CJA7_9AGAR</name>
<sequence>MASGRPCVNAEGPREAPRRSEALSGAACAASTNEGKTSQPATGFTAPLRAFAASLGCLTTALPSRIPVPGGSGAESSKIAENAAQKTC</sequence>
<feature type="compositionally biased region" description="Basic and acidic residues" evidence="1">
    <location>
        <begin position="12"/>
        <end position="21"/>
    </location>
</feature>
<feature type="compositionally biased region" description="Polar residues" evidence="1">
    <location>
        <begin position="30"/>
        <end position="42"/>
    </location>
</feature>
<evidence type="ECO:0000313" key="3">
    <source>
        <dbReference type="Proteomes" id="UP000320762"/>
    </source>
</evidence>
<evidence type="ECO:0000256" key="1">
    <source>
        <dbReference type="SAM" id="MobiDB-lite"/>
    </source>
</evidence>
<reference evidence="2 3" key="1">
    <citation type="journal article" date="2019" name="New Phytol.">
        <title>Comparative genomics reveals unique wood-decay strategies and fruiting body development in the Schizophyllaceae.</title>
        <authorList>
            <person name="Almasi E."/>
            <person name="Sahu N."/>
            <person name="Krizsan K."/>
            <person name="Balint B."/>
            <person name="Kovacs G.M."/>
            <person name="Kiss B."/>
            <person name="Cseklye J."/>
            <person name="Drula E."/>
            <person name="Henrissat B."/>
            <person name="Nagy I."/>
            <person name="Chovatia M."/>
            <person name="Adam C."/>
            <person name="LaButti K."/>
            <person name="Lipzen A."/>
            <person name="Riley R."/>
            <person name="Grigoriev I.V."/>
            <person name="Nagy L.G."/>
        </authorList>
    </citation>
    <scope>NUCLEOTIDE SEQUENCE [LARGE SCALE GENOMIC DNA]</scope>
    <source>
        <strain evidence="2 3">NL-1724</strain>
    </source>
</reference>
<accession>A0A550CJA7</accession>
<feature type="region of interest" description="Disordered" evidence="1">
    <location>
        <begin position="1"/>
        <end position="42"/>
    </location>
</feature>
<proteinExistence type="predicted"/>
<evidence type="ECO:0000313" key="2">
    <source>
        <dbReference type="EMBL" id="TRM64869.1"/>
    </source>
</evidence>
<keyword evidence="3" id="KW-1185">Reference proteome</keyword>
<protein>
    <submittedName>
        <fullName evidence="2">Uncharacterized protein</fullName>
    </submittedName>
</protein>
<organism evidence="2 3">
    <name type="scientific">Schizophyllum amplum</name>
    <dbReference type="NCBI Taxonomy" id="97359"/>
    <lineage>
        <taxon>Eukaryota</taxon>
        <taxon>Fungi</taxon>
        <taxon>Dikarya</taxon>
        <taxon>Basidiomycota</taxon>
        <taxon>Agaricomycotina</taxon>
        <taxon>Agaricomycetes</taxon>
        <taxon>Agaricomycetidae</taxon>
        <taxon>Agaricales</taxon>
        <taxon>Schizophyllaceae</taxon>
        <taxon>Schizophyllum</taxon>
    </lineage>
</organism>
<comment type="caution">
    <text evidence="2">The sequence shown here is derived from an EMBL/GenBank/DDBJ whole genome shotgun (WGS) entry which is preliminary data.</text>
</comment>
<gene>
    <name evidence="2" type="ORF">BD626DRAFT_490176</name>
</gene>